<evidence type="ECO:0000256" key="12">
    <source>
        <dbReference type="ARBA" id="ARBA00023136"/>
    </source>
</evidence>
<evidence type="ECO:0000256" key="9">
    <source>
        <dbReference type="ARBA" id="ARBA00022801"/>
    </source>
</evidence>
<dbReference type="SUPFAM" id="SSF51445">
    <property type="entry name" value="(Trans)glycosidases"/>
    <property type="match status" value="1"/>
</dbReference>
<dbReference type="GO" id="GO:0045177">
    <property type="term" value="C:apical part of cell"/>
    <property type="evidence" value="ECO:0007669"/>
    <property type="project" value="UniProtKB-ARBA"/>
</dbReference>
<evidence type="ECO:0000313" key="22">
    <source>
        <dbReference type="RefSeq" id="XP_025065489.1"/>
    </source>
</evidence>
<dbReference type="InterPro" id="IPR000322">
    <property type="entry name" value="Glyco_hydro_31_TIM"/>
</dbReference>
<feature type="domain" description="P-type" evidence="20">
    <location>
        <begin position="24"/>
        <end position="71"/>
    </location>
</feature>
<dbReference type="Pfam" id="PF01055">
    <property type="entry name" value="Glyco_hydro_31_2nd"/>
    <property type="match status" value="1"/>
</dbReference>
<proteinExistence type="inferred from homology"/>
<keyword evidence="15 18" id="KW-0326">Glycosidase</keyword>
<dbReference type="Pfam" id="PF21365">
    <property type="entry name" value="Glyco_hydro_31_3rd"/>
    <property type="match status" value="1"/>
</dbReference>
<dbReference type="Gene3D" id="4.10.110.10">
    <property type="entry name" value="Spasmolytic Protein, domain 1"/>
    <property type="match status" value="2"/>
</dbReference>
<evidence type="ECO:0000256" key="17">
    <source>
        <dbReference type="PROSITE-ProRule" id="PRU00779"/>
    </source>
</evidence>
<dbReference type="GO" id="GO:0005886">
    <property type="term" value="C:plasma membrane"/>
    <property type="evidence" value="ECO:0007669"/>
    <property type="project" value="UniProtKB-ARBA"/>
</dbReference>
<dbReference type="CDD" id="cd06602">
    <property type="entry name" value="GH31_MGAM_SI_GAA"/>
    <property type="match status" value="1"/>
</dbReference>
<dbReference type="FunFam" id="3.20.20.80:FF:000016">
    <property type="entry name" value="Maltase-glucoamylase, intestinal"/>
    <property type="match status" value="1"/>
</dbReference>
<dbReference type="EC" id="3.2.1.20" evidence="4"/>
<keyword evidence="14" id="KW-0325">Glycoprotein</keyword>
<dbReference type="GO" id="GO:0005975">
    <property type="term" value="P:carbohydrate metabolic process"/>
    <property type="evidence" value="ECO:0007669"/>
    <property type="project" value="InterPro"/>
</dbReference>
<comment type="subcellular location">
    <subcellularLocation>
        <location evidence="2">Membrane</location>
        <topology evidence="2">Single-pass membrane protein</topology>
    </subcellularLocation>
</comment>
<keyword evidence="7 19" id="KW-0732">Signal</keyword>
<comment type="caution">
    <text evidence="17">Lacks conserved residue(s) required for the propagation of feature annotation.</text>
</comment>
<dbReference type="InterPro" id="IPR011013">
    <property type="entry name" value="Gal_mutarotase_sf_dom"/>
</dbReference>
<dbReference type="InterPro" id="IPR030459">
    <property type="entry name" value="Glyco_hydro_31_CS"/>
</dbReference>
<dbReference type="GeneID" id="102373407"/>
<dbReference type="InterPro" id="IPR017853">
    <property type="entry name" value="GH"/>
</dbReference>
<keyword evidence="8" id="KW-0677">Repeat</keyword>
<evidence type="ECO:0000256" key="1">
    <source>
        <dbReference type="ARBA" id="ARBA00001657"/>
    </source>
</evidence>
<sequence>MERIKRLHVFAVMLAVLFQSSGSNICSTTISEDLRRDCHPEPGATEAACLSRGCRWCETSSLNVPFCFYDSTEDAACPSDVPVQKRVDCHPQPDASKEKCEAKGCIWCSTKVPNAPWCYFPADDPYGYFATEKPQKTSKGWRVMLTKRDTMSLFGNDISPVAMDVEFQTNDRLRFKIYDPNSERFEVPLKIQSSSAVAAADTRYDIEFINHSSLQFKIIRKSSGTVLWDTSLGDLIFSKQYLQISTTVPSTSVYGFGEHEHLSFKHNMNFVTYGMFTRDQSPAPFANLYGVHPFYICIENDSNAHGVLFLNSNAQDVTLSPNPALTFRTIGGILDFFVFLGPTPENVIQQYTEAIGRPHLPAYWSLGFQLSRWDYGSIDVLKKTVARMQQYDIPYDVQHGDIDYMERNLDFTYDTENYSGLPEYIRQLKKDGMHYVIILDPFISKDEAPGTYRPYELGEEMGIWVNNSDGITPAVGKAWPPGDSVFPDYTNPKTADWWTQLCVEFKNVLDYDGLWIDMNEPANFGNGQQPGCAPNDINNPPYVPRITSNSLAWKTLCPDSKTYLGSHYNTHSLFGWSQTAPTFYATQKATGKRAFVLSRSTFVGSGKYAGHWLGDNFSHWKDMHMSIIGMMEFNLFGIPYIGADICGFNLDTTYELCLRWMQLGSFYPFSRNHNAKGNKEQDPAVFGAEFAAISRSTLLIRYTLLPYLYTLFFDSHVHGNTVVRGLMHEFTSDLQTHGIDKAFLWGPAFMIAPVLQEGARSVDVYFPEASWFDYYTGDEVPTSWHKKYVSVDAPLDKIPLFLRGGYILPTQTPATTTTLSRLNPFGLIIALNEEGKASGMLFWDDGDSIDSIENENYFLAKYTFSEGQLRTTIVKNGYRAVDSLTYNKLQILGVASRPNTIVLNGKVISNENLQYQASGKLTLQISAPLSQDLNIILQYNI</sequence>
<evidence type="ECO:0000259" key="20">
    <source>
        <dbReference type="PROSITE" id="PS51448"/>
    </source>
</evidence>
<organism evidence="21 22">
    <name type="scientific">Alligator sinensis</name>
    <name type="common">Chinese alligator</name>
    <dbReference type="NCBI Taxonomy" id="38654"/>
    <lineage>
        <taxon>Eukaryota</taxon>
        <taxon>Metazoa</taxon>
        <taxon>Chordata</taxon>
        <taxon>Craniata</taxon>
        <taxon>Vertebrata</taxon>
        <taxon>Euteleostomi</taxon>
        <taxon>Archelosauria</taxon>
        <taxon>Archosauria</taxon>
        <taxon>Crocodylia</taxon>
        <taxon>Alligatoridae</taxon>
        <taxon>Alligatorinae</taxon>
        <taxon>Alligator</taxon>
    </lineage>
</organism>
<dbReference type="SUPFAM" id="SSF57492">
    <property type="entry name" value="Trefoil"/>
    <property type="match status" value="1"/>
</dbReference>
<evidence type="ECO:0000256" key="13">
    <source>
        <dbReference type="ARBA" id="ARBA00023157"/>
    </source>
</evidence>
<dbReference type="AlphaFoldDB" id="A0A3Q0H0G0"/>
<dbReference type="InParanoid" id="A0A3Q0H0G0"/>
<keyword evidence="9 18" id="KW-0378">Hydrolase</keyword>
<evidence type="ECO:0000256" key="18">
    <source>
        <dbReference type="RuleBase" id="RU361185"/>
    </source>
</evidence>
<evidence type="ECO:0000256" key="14">
    <source>
        <dbReference type="ARBA" id="ARBA00023180"/>
    </source>
</evidence>
<dbReference type="SMART" id="SM00018">
    <property type="entry name" value="PD"/>
    <property type="match status" value="2"/>
</dbReference>
<keyword evidence="21" id="KW-1185">Reference proteome</keyword>
<evidence type="ECO:0000256" key="6">
    <source>
        <dbReference type="ARBA" id="ARBA00022692"/>
    </source>
</evidence>
<dbReference type="GO" id="GO:0012505">
    <property type="term" value="C:endomembrane system"/>
    <property type="evidence" value="ECO:0007669"/>
    <property type="project" value="UniProtKB-ARBA"/>
</dbReference>
<dbReference type="Gene3D" id="3.20.20.80">
    <property type="entry name" value="Glycosidases"/>
    <property type="match status" value="1"/>
</dbReference>
<dbReference type="FunFam" id="2.60.40.1180:FF:000001">
    <property type="entry name" value="Maltase-glucoamylase, intestinal"/>
    <property type="match status" value="1"/>
</dbReference>
<keyword evidence="12" id="KW-0472">Membrane</keyword>
<feature type="chain" id="PRO_5018246349" description="alpha-glucosidase" evidence="19">
    <location>
        <begin position="23"/>
        <end position="941"/>
    </location>
</feature>
<dbReference type="PROSITE" id="PS00129">
    <property type="entry name" value="GLYCOSYL_HYDROL_F31_1"/>
    <property type="match status" value="1"/>
</dbReference>
<gene>
    <name evidence="22" type="primary">LOC102373407</name>
</gene>
<dbReference type="Gene3D" id="2.60.40.1180">
    <property type="entry name" value="Golgi alpha-mannosidase II"/>
    <property type="match status" value="2"/>
</dbReference>
<dbReference type="STRING" id="38654.A0A3Q0H0G0"/>
<evidence type="ECO:0000256" key="10">
    <source>
        <dbReference type="ARBA" id="ARBA00022968"/>
    </source>
</evidence>
<dbReference type="GO" id="GO:0030246">
    <property type="term" value="F:carbohydrate binding"/>
    <property type="evidence" value="ECO:0007669"/>
    <property type="project" value="InterPro"/>
</dbReference>
<dbReference type="FunFam" id="2.60.40.1760:FF:000001">
    <property type="entry name" value="Maltase-glucoamylase, intestinal"/>
    <property type="match status" value="1"/>
</dbReference>
<dbReference type="InterPro" id="IPR048395">
    <property type="entry name" value="Glyco_hydro_31_C"/>
</dbReference>
<feature type="signal peptide" evidence="19">
    <location>
        <begin position="1"/>
        <end position="22"/>
    </location>
</feature>
<dbReference type="CDD" id="cd14752">
    <property type="entry name" value="GH31_N"/>
    <property type="match status" value="1"/>
</dbReference>
<dbReference type="Proteomes" id="UP000189705">
    <property type="component" value="Unplaced"/>
</dbReference>
<keyword evidence="6" id="KW-0812">Transmembrane</keyword>
<dbReference type="Gene3D" id="2.60.40.1760">
    <property type="entry name" value="glycosyl hydrolase (family 31)"/>
    <property type="match status" value="1"/>
</dbReference>
<keyword evidence="11" id="KW-1133">Transmembrane helix</keyword>
<evidence type="ECO:0000256" key="16">
    <source>
        <dbReference type="ARBA" id="ARBA00041343"/>
    </source>
</evidence>
<evidence type="ECO:0000256" key="15">
    <source>
        <dbReference type="ARBA" id="ARBA00023295"/>
    </source>
</evidence>
<evidence type="ECO:0000256" key="7">
    <source>
        <dbReference type="ARBA" id="ARBA00022729"/>
    </source>
</evidence>
<comment type="catalytic activity">
    <reaction evidence="1">
        <text>Hydrolysis of terminal, non-reducing (1-&gt;4)-linked alpha-D-glucose residues with release of alpha-D-glucose.</text>
        <dbReference type="EC" id="3.2.1.20"/>
    </reaction>
</comment>
<dbReference type="PANTHER" id="PTHR22762">
    <property type="entry name" value="ALPHA-GLUCOSIDASE"/>
    <property type="match status" value="1"/>
</dbReference>
<dbReference type="PROSITE" id="PS00707">
    <property type="entry name" value="GLYCOSYL_HYDROL_F31_2"/>
    <property type="match status" value="1"/>
</dbReference>
<keyword evidence="13" id="KW-1015">Disulfide bond</keyword>
<protein>
    <recommendedName>
        <fullName evidence="4">alpha-glucosidase</fullName>
        <ecNumber evidence="4">3.2.1.20</ecNumber>
    </recommendedName>
    <alternativeName>
        <fullName evidence="16">Maltase</fullName>
    </alternativeName>
</protein>
<evidence type="ECO:0000256" key="8">
    <source>
        <dbReference type="ARBA" id="ARBA00022737"/>
    </source>
</evidence>
<evidence type="ECO:0000256" key="4">
    <source>
        <dbReference type="ARBA" id="ARBA00012741"/>
    </source>
</evidence>
<dbReference type="SUPFAM" id="SSF51011">
    <property type="entry name" value="Glycosyl hydrolase domain"/>
    <property type="match status" value="1"/>
</dbReference>
<dbReference type="SUPFAM" id="SSF74650">
    <property type="entry name" value="Galactose mutarotase-like"/>
    <property type="match status" value="1"/>
</dbReference>
<accession>A0A3Q0H0G0</accession>
<dbReference type="InterPro" id="IPR000519">
    <property type="entry name" value="P_trefoil_dom"/>
</dbReference>
<dbReference type="PROSITE" id="PS51448">
    <property type="entry name" value="P_TREFOIL_2"/>
    <property type="match status" value="2"/>
</dbReference>
<dbReference type="GO" id="GO:0004558">
    <property type="term" value="F:alpha-1,4-glucosidase activity"/>
    <property type="evidence" value="ECO:0007669"/>
    <property type="project" value="TreeGrafter"/>
</dbReference>
<dbReference type="KEGG" id="asn:102373407"/>
<dbReference type="Pfam" id="PF13802">
    <property type="entry name" value="Gal_mutarotas_2"/>
    <property type="match status" value="1"/>
</dbReference>
<name>A0A3Q0H0G0_ALLSI</name>
<dbReference type="InterPro" id="IPR044913">
    <property type="entry name" value="P_trefoil_dom_sf"/>
</dbReference>
<dbReference type="PANTHER" id="PTHR22762:SF133">
    <property type="entry name" value="P-TYPE DOMAIN-CONTAINING PROTEIN"/>
    <property type="match status" value="1"/>
</dbReference>
<dbReference type="RefSeq" id="XP_025065489.1">
    <property type="nucleotide sequence ID" value="XM_025209704.1"/>
</dbReference>
<evidence type="ECO:0000256" key="3">
    <source>
        <dbReference type="ARBA" id="ARBA00007806"/>
    </source>
</evidence>
<dbReference type="CDD" id="cd00111">
    <property type="entry name" value="Trefoil"/>
    <property type="match status" value="1"/>
</dbReference>
<evidence type="ECO:0000256" key="2">
    <source>
        <dbReference type="ARBA" id="ARBA00004167"/>
    </source>
</evidence>
<comment type="similarity">
    <text evidence="3 18">Belongs to the glycosyl hydrolase 31 family.</text>
</comment>
<dbReference type="Pfam" id="PF00088">
    <property type="entry name" value="Trefoil"/>
    <property type="match status" value="2"/>
</dbReference>
<dbReference type="InterPro" id="IPR013780">
    <property type="entry name" value="Glyco_hydro_b"/>
</dbReference>
<dbReference type="GO" id="GO:0005737">
    <property type="term" value="C:cytoplasm"/>
    <property type="evidence" value="ECO:0007669"/>
    <property type="project" value="UniProtKB-ARBA"/>
</dbReference>
<reference evidence="22" key="1">
    <citation type="submission" date="2025-08" db="UniProtKB">
        <authorList>
            <consortium name="RefSeq"/>
        </authorList>
    </citation>
    <scope>IDENTIFICATION</scope>
</reference>
<evidence type="ECO:0000256" key="5">
    <source>
        <dbReference type="ARBA" id="ARBA00022641"/>
    </source>
</evidence>
<dbReference type="InterPro" id="IPR030458">
    <property type="entry name" value="Glyco_hydro_31_AS"/>
</dbReference>
<dbReference type="FunFam" id="2.60.40.1180:FF:000005">
    <property type="entry name" value="Maltase-glucoamylase, intestinal"/>
    <property type="match status" value="1"/>
</dbReference>
<dbReference type="InterPro" id="IPR025887">
    <property type="entry name" value="Glyco_hydro_31_N_dom"/>
</dbReference>
<keyword evidence="5" id="KW-0765">Sulfation</keyword>
<evidence type="ECO:0000256" key="19">
    <source>
        <dbReference type="SAM" id="SignalP"/>
    </source>
</evidence>
<feature type="domain" description="P-type" evidence="20">
    <location>
        <begin position="75"/>
        <end position="122"/>
    </location>
</feature>
<evidence type="ECO:0000256" key="11">
    <source>
        <dbReference type="ARBA" id="ARBA00022989"/>
    </source>
</evidence>
<keyword evidence="10" id="KW-0735">Signal-anchor</keyword>
<evidence type="ECO:0000313" key="21">
    <source>
        <dbReference type="Proteomes" id="UP000189705"/>
    </source>
</evidence>